<evidence type="ECO:0000313" key="2">
    <source>
        <dbReference type="EMBL" id="KAK4243061.1"/>
    </source>
</evidence>
<evidence type="ECO:0000313" key="3">
    <source>
        <dbReference type="Proteomes" id="UP001303647"/>
    </source>
</evidence>
<comment type="caution">
    <text evidence="2">The sequence shown here is derived from an EMBL/GenBank/DDBJ whole genome shotgun (WGS) entry which is preliminary data.</text>
</comment>
<dbReference type="EMBL" id="MU857893">
    <property type="protein sequence ID" value="KAK4243061.1"/>
    <property type="molecule type" value="Genomic_DNA"/>
</dbReference>
<dbReference type="SUPFAM" id="SSF81301">
    <property type="entry name" value="Nucleotidyltransferase"/>
    <property type="match status" value="1"/>
</dbReference>
<accession>A0AAN7HAW4</accession>
<organism evidence="2 3">
    <name type="scientific">Corynascus novoguineensis</name>
    <dbReference type="NCBI Taxonomy" id="1126955"/>
    <lineage>
        <taxon>Eukaryota</taxon>
        <taxon>Fungi</taxon>
        <taxon>Dikarya</taxon>
        <taxon>Ascomycota</taxon>
        <taxon>Pezizomycotina</taxon>
        <taxon>Sordariomycetes</taxon>
        <taxon>Sordariomycetidae</taxon>
        <taxon>Sordariales</taxon>
        <taxon>Chaetomiaceae</taxon>
        <taxon>Corynascus</taxon>
    </lineage>
</organism>
<evidence type="ECO:0000256" key="1">
    <source>
        <dbReference type="SAM" id="MobiDB-lite"/>
    </source>
</evidence>
<name>A0AAN7HAW4_9PEZI</name>
<reference evidence="2" key="1">
    <citation type="journal article" date="2023" name="Mol. Phylogenet. Evol.">
        <title>Genome-scale phylogeny and comparative genomics of the fungal order Sordariales.</title>
        <authorList>
            <person name="Hensen N."/>
            <person name="Bonometti L."/>
            <person name="Westerberg I."/>
            <person name="Brannstrom I.O."/>
            <person name="Guillou S."/>
            <person name="Cros-Aarteil S."/>
            <person name="Calhoun S."/>
            <person name="Haridas S."/>
            <person name="Kuo A."/>
            <person name="Mondo S."/>
            <person name="Pangilinan J."/>
            <person name="Riley R."/>
            <person name="LaButti K."/>
            <person name="Andreopoulos B."/>
            <person name="Lipzen A."/>
            <person name="Chen C."/>
            <person name="Yan M."/>
            <person name="Daum C."/>
            <person name="Ng V."/>
            <person name="Clum A."/>
            <person name="Steindorff A."/>
            <person name="Ohm R.A."/>
            <person name="Martin F."/>
            <person name="Silar P."/>
            <person name="Natvig D.O."/>
            <person name="Lalanne C."/>
            <person name="Gautier V."/>
            <person name="Ament-Velasquez S.L."/>
            <person name="Kruys A."/>
            <person name="Hutchinson M.I."/>
            <person name="Powell A.J."/>
            <person name="Barry K."/>
            <person name="Miller A.N."/>
            <person name="Grigoriev I.V."/>
            <person name="Debuchy R."/>
            <person name="Gladieux P."/>
            <person name="Hiltunen Thoren M."/>
            <person name="Johannesson H."/>
        </authorList>
    </citation>
    <scope>NUCLEOTIDE SEQUENCE</scope>
    <source>
        <strain evidence="2">CBS 359.72</strain>
    </source>
</reference>
<dbReference type="Proteomes" id="UP001303647">
    <property type="component" value="Unassembled WGS sequence"/>
</dbReference>
<reference evidence="2" key="2">
    <citation type="submission" date="2023-05" db="EMBL/GenBank/DDBJ databases">
        <authorList>
            <consortium name="Lawrence Berkeley National Laboratory"/>
            <person name="Steindorff A."/>
            <person name="Hensen N."/>
            <person name="Bonometti L."/>
            <person name="Westerberg I."/>
            <person name="Brannstrom I.O."/>
            <person name="Guillou S."/>
            <person name="Cros-Aarteil S."/>
            <person name="Calhoun S."/>
            <person name="Haridas S."/>
            <person name="Kuo A."/>
            <person name="Mondo S."/>
            <person name="Pangilinan J."/>
            <person name="Riley R."/>
            <person name="Labutti K."/>
            <person name="Andreopoulos B."/>
            <person name="Lipzen A."/>
            <person name="Chen C."/>
            <person name="Yanf M."/>
            <person name="Daum C."/>
            <person name="Ng V."/>
            <person name="Clum A."/>
            <person name="Ohm R."/>
            <person name="Martin F."/>
            <person name="Silar P."/>
            <person name="Natvig D."/>
            <person name="Lalanne C."/>
            <person name="Gautier V."/>
            <person name="Ament-Velasquez S.L."/>
            <person name="Kruys A."/>
            <person name="Hutchinson M.I."/>
            <person name="Powell A.J."/>
            <person name="Barry K."/>
            <person name="Miller A.N."/>
            <person name="Grigoriev I.V."/>
            <person name="Debuchy R."/>
            <person name="Gladieux P."/>
            <person name="Thoren M.H."/>
            <person name="Johannesson H."/>
        </authorList>
    </citation>
    <scope>NUCLEOTIDE SEQUENCE</scope>
    <source>
        <strain evidence="2">CBS 359.72</strain>
    </source>
</reference>
<protein>
    <submittedName>
        <fullName evidence="2">Uncharacterized protein</fullName>
    </submittedName>
</protein>
<keyword evidence="3" id="KW-1185">Reference proteome</keyword>
<sequence length="271" mass="31412">MSWKTPGRKLTWADWPVPGNGVKNKNSTSDEGTNDILRVTKELENHGIPCCLVGISALIFYGALRVRPDWEICVPTELVDDAAKLLRSNQYTEDWHPTEPWPYYDKSLVWSYHRFKGKRLNYYFVLVPSRDVHLVCDPANFTRSVRGLPYPKLDVFIQSTLDMYNDLQLVDVVDGTNVSEEWGEEHLDLDGDTDTKWAEDLNKRGAQLAGNRFGAITSYANSMPASKRRLWQEAVRTKEKRLDWTKPKEVYVTQYRFRDEPDPWTVLSDSY</sequence>
<proteinExistence type="predicted"/>
<feature type="region of interest" description="Disordered" evidence="1">
    <location>
        <begin position="1"/>
        <end position="31"/>
    </location>
</feature>
<dbReference type="AlphaFoldDB" id="A0AAN7HAW4"/>
<dbReference type="InterPro" id="IPR043519">
    <property type="entry name" value="NT_sf"/>
</dbReference>
<gene>
    <name evidence="2" type="ORF">C7999DRAFT_45038</name>
</gene>